<accession>A0A372IR23</accession>
<feature type="compositionally biased region" description="Basic and acidic residues" evidence="1">
    <location>
        <begin position="114"/>
        <end position="131"/>
    </location>
</feature>
<dbReference type="EMBL" id="QVQT01000002">
    <property type="protein sequence ID" value="RFU17365.1"/>
    <property type="molecule type" value="Genomic_DNA"/>
</dbReference>
<gene>
    <name evidence="2" type="ORF">D0Y96_04170</name>
</gene>
<evidence type="ECO:0000313" key="2">
    <source>
        <dbReference type="EMBL" id="RFU17365.1"/>
    </source>
</evidence>
<reference evidence="2 3" key="1">
    <citation type="submission" date="2018-08" db="EMBL/GenBank/DDBJ databases">
        <title>Acidipila sp. 4G-K13, an acidobacterium isolated from forest soil.</title>
        <authorList>
            <person name="Gao Z.-H."/>
            <person name="Qiu L.-H."/>
        </authorList>
    </citation>
    <scope>NUCLEOTIDE SEQUENCE [LARGE SCALE GENOMIC DNA]</scope>
    <source>
        <strain evidence="2 3">4G-K13</strain>
    </source>
</reference>
<dbReference type="Proteomes" id="UP000264702">
    <property type="component" value="Unassembled WGS sequence"/>
</dbReference>
<protein>
    <recommendedName>
        <fullName evidence="4">Carboxypeptidase regulatory-like domain-containing protein</fullName>
    </recommendedName>
</protein>
<feature type="compositionally biased region" description="Low complexity" evidence="1">
    <location>
        <begin position="132"/>
        <end position="149"/>
    </location>
</feature>
<sequence>MVKGENGKPVESAAVVFHPIRDNKDEGGMELKTNEDGQAILDVIPIGDTLRLQVIKSGYQTFGNDYPIKADTKEIVIHLQSPSRQYSIYEKHNPAAQQGGPPQQPAAKPAPENNDSKSPDAKNQTSDRSKDQTGSQQDAQSSSGSQPSH</sequence>
<proteinExistence type="predicted"/>
<organism evidence="2 3">
    <name type="scientific">Paracidobacterium acidisoli</name>
    <dbReference type="NCBI Taxonomy" id="2303751"/>
    <lineage>
        <taxon>Bacteria</taxon>
        <taxon>Pseudomonadati</taxon>
        <taxon>Acidobacteriota</taxon>
        <taxon>Terriglobia</taxon>
        <taxon>Terriglobales</taxon>
        <taxon>Acidobacteriaceae</taxon>
        <taxon>Paracidobacterium</taxon>
    </lineage>
</organism>
<name>A0A372IR23_9BACT</name>
<comment type="caution">
    <text evidence="2">The sequence shown here is derived from an EMBL/GenBank/DDBJ whole genome shotgun (WGS) entry which is preliminary data.</text>
</comment>
<evidence type="ECO:0000256" key="1">
    <source>
        <dbReference type="SAM" id="MobiDB-lite"/>
    </source>
</evidence>
<feature type="compositionally biased region" description="Low complexity" evidence="1">
    <location>
        <begin position="94"/>
        <end position="111"/>
    </location>
</feature>
<evidence type="ECO:0000313" key="3">
    <source>
        <dbReference type="Proteomes" id="UP000264702"/>
    </source>
</evidence>
<keyword evidence="3" id="KW-1185">Reference proteome</keyword>
<evidence type="ECO:0008006" key="4">
    <source>
        <dbReference type="Google" id="ProtNLM"/>
    </source>
</evidence>
<dbReference type="AlphaFoldDB" id="A0A372IR23"/>
<feature type="region of interest" description="Disordered" evidence="1">
    <location>
        <begin position="86"/>
        <end position="149"/>
    </location>
</feature>